<dbReference type="AlphaFoldDB" id="A0A6A6LSU5"/>
<sequence>MTYEFQSHSAKSRKDTKDMLMVSTGQHALEDMLVETAGFEKVVAYGTLLDNVSVDKGEKGFSNYQIHEESSDNGPLELWC</sequence>
<accession>A0A6A6LSU5</accession>
<protein>
    <submittedName>
        <fullName evidence="1">Uncharacterized protein</fullName>
    </submittedName>
</protein>
<gene>
    <name evidence="1" type="ORF">GH714_016619</name>
</gene>
<reference evidence="1 2" key="1">
    <citation type="journal article" date="2020" name="Mol. Plant">
        <title>The Chromosome-Based Rubber Tree Genome Provides New Insights into Spurge Genome Evolution and Rubber Biosynthesis.</title>
        <authorList>
            <person name="Liu J."/>
            <person name="Shi C."/>
            <person name="Shi C.C."/>
            <person name="Li W."/>
            <person name="Zhang Q.J."/>
            <person name="Zhang Y."/>
            <person name="Li K."/>
            <person name="Lu H.F."/>
            <person name="Shi C."/>
            <person name="Zhu S.T."/>
            <person name="Xiao Z.Y."/>
            <person name="Nan H."/>
            <person name="Yue Y."/>
            <person name="Zhu X.G."/>
            <person name="Wu Y."/>
            <person name="Hong X.N."/>
            <person name="Fan G.Y."/>
            <person name="Tong Y."/>
            <person name="Zhang D."/>
            <person name="Mao C.L."/>
            <person name="Liu Y.L."/>
            <person name="Hao S.J."/>
            <person name="Liu W.Q."/>
            <person name="Lv M.Q."/>
            <person name="Zhang H.B."/>
            <person name="Liu Y."/>
            <person name="Hu-Tang G.R."/>
            <person name="Wang J.P."/>
            <person name="Wang J.H."/>
            <person name="Sun Y.H."/>
            <person name="Ni S.B."/>
            <person name="Chen W.B."/>
            <person name="Zhang X.C."/>
            <person name="Jiao Y.N."/>
            <person name="Eichler E.E."/>
            <person name="Li G.H."/>
            <person name="Liu X."/>
            <person name="Gao L.Z."/>
        </authorList>
    </citation>
    <scope>NUCLEOTIDE SEQUENCE [LARGE SCALE GENOMIC DNA]</scope>
    <source>
        <strain evidence="2">cv. GT1</strain>
        <tissue evidence="1">Leaf</tissue>
    </source>
</reference>
<organism evidence="1 2">
    <name type="scientific">Hevea brasiliensis</name>
    <name type="common">Para rubber tree</name>
    <name type="synonym">Siphonia brasiliensis</name>
    <dbReference type="NCBI Taxonomy" id="3981"/>
    <lineage>
        <taxon>Eukaryota</taxon>
        <taxon>Viridiplantae</taxon>
        <taxon>Streptophyta</taxon>
        <taxon>Embryophyta</taxon>
        <taxon>Tracheophyta</taxon>
        <taxon>Spermatophyta</taxon>
        <taxon>Magnoliopsida</taxon>
        <taxon>eudicotyledons</taxon>
        <taxon>Gunneridae</taxon>
        <taxon>Pentapetalae</taxon>
        <taxon>rosids</taxon>
        <taxon>fabids</taxon>
        <taxon>Malpighiales</taxon>
        <taxon>Euphorbiaceae</taxon>
        <taxon>Crotonoideae</taxon>
        <taxon>Micrandreae</taxon>
        <taxon>Hevea</taxon>
    </lineage>
</organism>
<proteinExistence type="predicted"/>
<dbReference type="Proteomes" id="UP000467840">
    <property type="component" value="Chromosome 16"/>
</dbReference>
<name>A0A6A6LSU5_HEVBR</name>
<dbReference type="EMBL" id="JAAGAX010000009">
    <property type="protein sequence ID" value="KAF2303318.1"/>
    <property type="molecule type" value="Genomic_DNA"/>
</dbReference>
<evidence type="ECO:0000313" key="1">
    <source>
        <dbReference type="EMBL" id="KAF2303318.1"/>
    </source>
</evidence>
<comment type="caution">
    <text evidence="1">The sequence shown here is derived from an EMBL/GenBank/DDBJ whole genome shotgun (WGS) entry which is preliminary data.</text>
</comment>
<keyword evidence="2" id="KW-1185">Reference proteome</keyword>
<evidence type="ECO:0000313" key="2">
    <source>
        <dbReference type="Proteomes" id="UP000467840"/>
    </source>
</evidence>